<evidence type="ECO:0000256" key="3">
    <source>
        <dbReference type="ARBA" id="ARBA00011738"/>
    </source>
</evidence>
<dbReference type="InterPro" id="IPR043135">
    <property type="entry name" value="Fur_C"/>
</dbReference>
<dbReference type="PANTHER" id="PTHR33202">
    <property type="entry name" value="ZINC UPTAKE REGULATION PROTEIN"/>
    <property type="match status" value="1"/>
</dbReference>
<keyword evidence="4" id="KW-0963">Cytoplasm</keyword>
<keyword evidence="8" id="KW-0805">Transcription regulation</keyword>
<dbReference type="CDD" id="cd07153">
    <property type="entry name" value="Fur_like"/>
    <property type="match status" value="1"/>
</dbReference>
<comment type="similarity">
    <text evidence="2">Belongs to the Fur family.</text>
</comment>
<sequence>MSVREERAVLPGTVRSTRQRAAITALLKRTDEFRSAQELHDELKRTGEGIGLTTVYRTLQSMSTSGEVDVLRNDTGESVYRRCSDGHHHHLVCQSCGFAVEVQAGAVEVWAADVAVEHGFTEVHHTVEVFGLCSRCSAANPVS</sequence>
<accession>A0A4V6QF47</accession>
<keyword evidence="10" id="KW-0804">Transcription</keyword>
<dbReference type="Gene3D" id="3.30.1490.190">
    <property type="match status" value="1"/>
</dbReference>
<comment type="subunit">
    <text evidence="3">Homodimer.</text>
</comment>
<comment type="cofactor">
    <cofactor evidence="11">
        <name>Zn(2+)</name>
        <dbReference type="ChEBI" id="CHEBI:29105"/>
    </cofactor>
    <text evidence="11">Binds 1 zinc ion per subunit.</text>
</comment>
<reference evidence="13 14" key="1">
    <citation type="journal article" date="2019" name="Sci. Rep.">
        <title>Extended insight into the Mycobacterium chelonae-abscessus complex through whole genome sequencing of Mycobacterium salmoniphilum outbreak and Mycobacterium salmoniphilum-like strains.</title>
        <authorList>
            <person name="Behra P.R.K."/>
            <person name="Das S."/>
            <person name="Pettersson B.M.F."/>
            <person name="Shirreff L."/>
            <person name="DuCote T."/>
            <person name="Jacobsson K.G."/>
            <person name="Ennis D.G."/>
            <person name="Kirsebom L.A."/>
        </authorList>
    </citation>
    <scope>NUCLEOTIDE SEQUENCE [LARGE SCALE GENOMIC DNA]</scope>
    <source>
        <strain evidence="13 14">DE 4585</strain>
    </source>
</reference>
<dbReference type="InterPro" id="IPR036388">
    <property type="entry name" value="WH-like_DNA-bd_sf"/>
</dbReference>
<keyword evidence="5" id="KW-0678">Repressor</keyword>
<dbReference type="GO" id="GO:0005829">
    <property type="term" value="C:cytosol"/>
    <property type="evidence" value="ECO:0007669"/>
    <property type="project" value="TreeGrafter"/>
</dbReference>
<feature type="binding site" evidence="12">
    <location>
        <position position="125"/>
    </location>
    <ligand>
        <name>Fe cation</name>
        <dbReference type="ChEBI" id="CHEBI:24875"/>
    </ligand>
</feature>
<protein>
    <submittedName>
        <fullName evidence="13">Zinc uptake regulation protein</fullName>
    </submittedName>
</protein>
<feature type="binding site" evidence="12">
    <location>
        <position position="108"/>
    </location>
    <ligand>
        <name>Fe cation</name>
        <dbReference type="ChEBI" id="CHEBI:24875"/>
    </ligand>
</feature>
<dbReference type="FunFam" id="1.10.10.10:FF:000459">
    <property type="entry name" value="Ferric uptake regulation protein"/>
    <property type="match status" value="1"/>
</dbReference>
<feature type="binding site" evidence="11">
    <location>
        <position position="93"/>
    </location>
    <ligand>
        <name>Zn(2+)</name>
        <dbReference type="ChEBI" id="CHEBI:29105"/>
    </ligand>
</feature>
<comment type="caution">
    <text evidence="13">The sequence shown here is derived from an EMBL/GenBank/DDBJ whole genome shotgun (WGS) entry which is preliminary data.</text>
</comment>
<dbReference type="Pfam" id="PF01475">
    <property type="entry name" value="FUR"/>
    <property type="match status" value="1"/>
</dbReference>
<comment type="cofactor">
    <cofactor evidence="12">
        <name>Mn(2+)</name>
        <dbReference type="ChEBI" id="CHEBI:29035"/>
    </cofactor>
    <cofactor evidence="12">
        <name>Fe(2+)</name>
        <dbReference type="ChEBI" id="CHEBI:29033"/>
    </cofactor>
    <text evidence="12">Binds 1 Mn(2+) or Fe(2+) ion per subunit.</text>
</comment>
<evidence type="ECO:0000313" key="13">
    <source>
        <dbReference type="EMBL" id="TDZ79528.1"/>
    </source>
</evidence>
<dbReference type="Gene3D" id="1.10.10.10">
    <property type="entry name" value="Winged helix-like DNA-binding domain superfamily/Winged helix DNA-binding domain"/>
    <property type="match status" value="1"/>
</dbReference>
<evidence type="ECO:0000256" key="6">
    <source>
        <dbReference type="ARBA" id="ARBA00022723"/>
    </source>
</evidence>
<dbReference type="Proteomes" id="UP000295117">
    <property type="component" value="Unassembled WGS sequence"/>
</dbReference>
<dbReference type="AlphaFoldDB" id="A0A4V6QF47"/>
<keyword evidence="9" id="KW-0238">DNA-binding</keyword>
<evidence type="ECO:0000256" key="10">
    <source>
        <dbReference type="ARBA" id="ARBA00023163"/>
    </source>
</evidence>
<evidence type="ECO:0000256" key="12">
    <source>
        <dbReference type="PIRSR" id="PIRSR602481-2"/>
    </source>
</evidence>
<keyword evidence="7 11" id="KW-0862">Zinc</keyword>
<proteinExistence type="inferred from homology"/>
<keyword evidence="12" id="KW-0408">Iron</keyword>
<comment type="subcellular location">
    <subcellularLocation>
        <location evidence="1">Cytoplasm</location>
    </subcellularLocation>
</comment>
<gene>
    <name evidence="13" type="primary">zur</name>
    <name evidence="13" type="ORF">DE4585_03274</name>
</gene>
<dbReference type="GO" id="GO:0000976">
    <property type="term" value="F:transcription cis-regulatory region binding"/>
    <property type="evidence" value="ECO:0007669"/>
    <property type="project" value="TreeGrafter"/>
</dbReference>
<keyword evidence="6 11" id="KW-0479">Metal-binding</keyword>
<dbReference type="GO" id="GO:1900376">
    <property type="term" value="P:regulation of secondary metabolite biosynthetic process"/>
    <property type="evidence" value="ECO:0007669"/>
    <property type="project" value="TreeGrafter"/>
</dbReference>
<evidence type="ECO:0000256" key="9">
    <source>
        <dbReference type="ARBA" id="ARBA00023125"/>
    </source>
</evidence>
<feature type="binding site" evidence="11">
    <location>
        <position position="136"/>
    </location>
    <ligand>
        <name>Zn(2+)</name>
        <dbReference type="ChEBI" id="CHEBI:29105"/>
    </ligand>
</feature>
<name>A0A4V6QF47_9MYCO</name>
<evidence type="ECO:0000256" key="7">
    <source>
        <dbReference type="ARBA" id="ARBA00022833"/>
    </source>
</evidence>
<dbReference type="InterPro" id="IPR002481">
    <property type="entry name" value="FUR"/>
</dbReference>
<evidence type="ECO:0000313" key="14">
    <source>
        <dbReference type="Proteomes" id="UP000295117"/>
    </source>
</evidence>
<organism evidence="13 14">
    <name type="scientific">Mycobacteroides salmoniphilum</name>
    <dbReference type="NCBI Taxonomy" id="404941"/>
    <lineage>
        <taxon>Bacteria</taxon>
        <taxon>Bacillati</taxon>
        <taxon>Actinomycetota</taxon>
        <taxon>Actinomycetes</taxon>
        <taxon>Mycobacteriales</taxon>
        <taxon>Mycobacteriaceae</taxon>
        <taxon>Mycobacteroides</taxon>
    </lineage>
</organism>
<evidence type="ECO:0000256" key="8">
    <source>
        <dbReference type="ARBA" id="ARBA00023015"/>
    </source>
</evidence>
<dbReference type="PANTHER" id="PTHR33202:SF2">
    <property type="entry name" value="FERRIC UPTAKE REGULATION PROTEIN"/>
    <property type="match status" value="1"/>
</dbReference>
<feature type="binding site" evidence="11">
    <location>
        <position position="96"/>
    </location>
    <ligand>
        <name>Zn(2+)</name>
        <dbReference type="ChEBI" id="CHEBI:29105"/>
    </ligand>
</feature>
<dbReference type="SUPFAM" id="SSF46785">
    <property type="entry name" value="Winged helix' DNA-binding domain"/>
    <property type="match status" value="1"/>
</dbReference>
<evidence type="ECO:0000256" key="1">
    <source>
        <dbReference type="ARBA" id="ARBA00004496"/>
    </source>
</evidence>
<dbReference type="InterPro" id="IPR036390">
    <property type="entry name" value="WH_DNA-bd_sf"/>
</dbReference>
<dbReference type="EMBL" id="PECH01000008">
    <property type="protein sequence ID" value="TDZ79528.1"/>
    <property type="molecule type" value="Genomic_DNA"/>
</dbReference>
<evidence type="ECO:0000256" key="11">
    <source>
        <dbReference type="PIRSR" id="PIRSR602481-1"/>
    </source>
</evidence>
<feature type="binding site" evidence="12">
    <location>
        <position position="87"/>
    </location>
    <ligand>
        <name>Fe cation</name>
        <dbReference type="ChEBI" id="CHEBI:24875"/>
    </ligand>
</feature>
<feature type="binding site" evidence="11">
    <location>
        <position position="133"/>
    </location>
    <ligand>
        <name>Zn(2+)</name>
        <dbReference type="ChEBI" id="CHEBI:29105"/>
    </ligand>
</feature>
<dbReference type="GO" id="GO:0045892">
    <property type="term" value="P:negative regulation of DNA-templated transcription"/>
    <property type="evidence" value="ECO:0007669"/>
    <property type="project" value="TreeGrafter"/>
</dbReference>
<dbReference type="GO" id="GO:0008270">
    <property type="term" value="F:zinc ion binding"/>
    <property type="evidence" value="ECO:0007669"/>
    <property type="project" value="TreeGrafter"/>
</dbReference>
<evidence type="ECO:0000256" key="2">
    <source>
        <dbReference type="ARBA" id="ARBA00007957"/>
    </source>
</evidence>
<evidence type="ECO:0000256" key="5">
    <source>
        <dbReference type="ARBA" id="ARBA00022491"/>
    </source>
</evidence>
<dbReference type="GO" id="GO:0003700">
    <property type="term" value="F:DNA-binding transcription factor activity"/>
    <property type="evidence" value="ECO:0007669"/>
    <property type="project" value="InterPro"/>
</dbReference>
<evidence type="ECO:0000256" key="4">
    <source>
        <dbReference type="ARBA" id="ARBA00022490"/>
    </source>
</evidence>